<dbReference type="Pfam" id="PF00481">
    <property type="entry name" value="PP2C"/>
    <property type="match status" value="1"/>
</dbReference>
<evidence type="ECO:0000259" key="11">
    <source>
        <dbReference type="PROSITE" id="PS51746"/>
    </source>
</evidence>
<feature type="domain" description="PPM-type phosphatase" evidence="11">
    <location>
        <begin position="96"/>
        <end position="383"/>
    </location>
</feature>
<feature type="region of interest" description="Disordered" evidence="10">
    <location>
        <begin position="1"/>
        <end position="73"/>
    </location>
</feature>
<feature type="compositionally biased region" description="Basic and acidic residues" evidence="10">
    <location>
        <begin position="460"/>
        <end position="469"/>
    </location>
</feature>
<evidence type="ECO:0000256" key="7">
    <source>
        <dbReference type="ARBA" id="ARBA00022912"/>
    </source>
</evidence>
<feature type="compositionally biased region" description="Basic and acidic residues" evidence="10">
    <location>
        <begin position="703"/>
        <end position="713"/>
    </location>
</feature>
<dbReference type="EMBL" id="GBEZ01012903">
    <property type="protein sequence ID" value="JAC73031.1"/>
    <property type="molecule type" value="Transcribed_RNA"/>
</dbReference>
<dbReference type="SMART" id="SM00332">
    <property type="entry name" value="PP2Cc"/>
    <property type="match status" value="1"/>
</dbReference>
<evidence type="ECO:0000313" key="12">
    <source>
        <dbReference type="EMBL" id="JAC73031.1"/>
    </source>
</evidence>
<evidence type="ECO:0000256" key="1">
    <source>
        <dbReference type="ARBA" id="ARBA00001936"/>
    </source>
</evidence>
<dbReference type="PROSITE" id="PS01032">
    <property type="entry name" value="PPM_1"/>
    <property type="match status" value="1"/>
</dbReference>
<reference evidence="12" key="1">
    <citation type="submission" date="2014-05" db="EMBL/GenBank/DDBJ databases">
        <title>The transcriptome of the halophilic microalga Tetraselmis sp. GSL018 isolated from the Great Salt Lake, Utah.</title>
        <authorList>
            <person name="Jinkerson R.E."/>
            <person name="D'Adamo S."/>
            <person name="Posewitz M.C."/>
        </authorList>
    </citation>
    <scope>NUCLEOTIDE SEQUENCE</scope>
    <source>
        <strain evidence="12">GSL018</strain>
    </source>
</reference>
<feature type="region of interest" description="Disordered" evidence="10">
    <location>
        <begin position="439"/>
        <end position="469"/>
    </location>
</feature>
<evidence type="ECO:0000256" key="3">
    <source>
        <dbReference type="ARBA" id="ARBA00013081"/>
    </source>
</evidence>
<evidence type="ECO:0000256" key="9">
    <source>
        <dbReference type="RuleBase" id="RU003465"/>
    </source>
</evidence>
<keyword evidence="8" id="KW-0464">Manganese</keyword>
<evidence type="ECO:0000256" key="10">
    <source>
        <dbReference type="SAM" id="MobiDB-lite"/>
    </source>
</evidence>
<dbReference type="InterPro" id="IPR000222">
    <property type="entry name" value="PP2C_BS"/>
</dbReference>
<keyword evidence="4" id="KW-0479">Metal-binding</keyword>
<feature type="region of interest" description="Disordered" evidence="10">
    <location>
        <begin position="688"/>
        <end position="713"/>
    </location>
</feature>
<feature type="compositionally biased region" description="Low complexity" evidence="10">
    <location>
        <begin position="507"/>
        <end position="519"/>
    </location>
</feature>
<keyword evidence="5 9" id="KW-0378">Hydrolase</keyword>
<dbReference type="InterPro" id="IPR001932">
    <property type="entry name" value="PPM-type_phosphatase-like_dom"/>
</dbReference>
<evidence type="ECO:0000256" key="5">
    <source>
        <dbReference type="ARBA" id="ARBA00022801"/>
    </source>
</evidence>
<dbReference type="InterPro" id="IPR015655">
    <property type="entry name" value="PP2C"/>
</dbReference>
<comment type="cofactor">
    <cofactor evidence="1">
        <name>Mn(2+)</name>
        <dbReference type="ChEBI" id="CHEBI:29035"/>
    </cofactor>
</comment>
<dbReference type="AlphaFoldDB" id="A0A061RR58"/>
<dbReference type="GO" id="GO:0004722">
    <property type="term" value="F:protein serine/threonine phosphatase activity"/>
    <property type="evidence" value="ECO:0007669"/>
    <property type="project" value="UniProtKB-EC"/>
</dbReference>
<gene>
    <name evidence="12" type="ORF">TSPGSL018_29911</name>
</gene>
<dbReference type="InterPro" id="IPR036457">
    <property type="entry name" value="PPM-type-like_dom_sf"/>
</dbReference>
<evidence type="ECO:0000256" key="2">
    <source>
        <dbReference type="ARBA" id="ARBA00001946"/>
    </source>
</evidence>
<keyword evidence="6" id="KW-0460">Magnesium</keyword>
<dbReference type="SUPFAM" id="SSF81606">
    <property type="entry name" value="PP2C-like"/>
    <property type="match status" value="1"/>
</dbReference>
<comment type="cofactor">
    <cofactor evidence="2">
        <name>Mg(2+)</name>
        <dbReference type="ChEBI" id="CHEBI:18420"/>
    </cofactor>
</comment>
<dbReference type="GO" id="GO:0046872">
    <property type="term" value="F:metal ion binding"/>
    <property type="evidence" value="ECO:0007669"/>
    <property type="project" value="UniProtKB-KW"/>
</dbReference>
<accession>A0A061RR58</accession>
<sequence>MSRALHKSKSSPELPSSTSQVLASRALQHSQSGKTVDKPGLWSRLKSKLSVSQSREPTSPTKAAGEDQGDFPGTISMEVGIRPSFYWNKAIMSEEERMLAVLSAKSLKSDSQDEACCKTNFGGRRDCVFIGVFDGHGPEGRAAAKFANQHVQRCLAKDRRTFSSDAKKRSAALKAASYSCHKKMADQRQSGFDAYFSGTTAVYGIFQNGRLHIANCGDSRAVLARGDGHGGVMPIALTADAKPEMPQETKRIVKKGGNVLQMSDTSGNRIGPYRVYKRGTEYPGLAMSRSLGDITAHSIGVIAKPERTHYRVLPEDLFVVFASDGIWQVMSNKEVVQFVYMYMNMRDEVHTCADALSLHAQDMWKAKMEEVIVDDIGVAILHFKELPPPKVKRSLPSTNKAAPSNDLANQMYRKWEQSPGLDPGLTACHMHFSHLIGGSTRSQGGGRFHDDGSRQSVKATESDTPRAAEDISQAEVGCLADLSPDCTAISGCQEAGQGTRGRRKVRAGAAAAPSEPEPGLRLAREVCPARGGLGRGADAHLVPGRRGEREPACQQERQRAQVPQPGPGGARAVEQEAGEGRRQERRRLGGQQRDPRGGGPQRGAVELEVGRAAAALLPRRARGQRSPGARAAGEARALLLPAPRRGIVAGLVQGRPLHGPRRGGSRRFRRLGWGGRAECPVSIWSKSRCTVSETSPAPGAARPKADVEPRRPA</sequence>
<protein>
    <recommendedName>
        <fullName evidence="3">protein-serine/threonine phosphatase</fullName>
        <ecNumber evidence="3">3.1.3.16</ecNumber>
    </recommendedName>
</protein>
<dbReference type="PROSITE" id="PS51746">
    <property type="entry name" value="PPM_2"/>
    <property type="match status" value="1"/>
</dbReference>
<evidence type="ECO:0000256" key="8">
    <source>
        <dbReference type="ARBA" id="ARBA00023211"/>
    </source>
</evidence>
<dbReference type="PANTHER" id="PTHR47992">
    <property type="entry name" value="PROTEIN PHOSPHATASE"/>
    <property type="match status" value="1"/>
</dbReference>
<comment type="similarity">
    <text evidence="9">Belongs to the PP2C family.</text>
</comment>
<evidence type="ECO:0000256" key="4">
    <source>
        <dbReference type="ARBA" id="ARBA00022723"/>
    </source>
</evidence>
<dbReference type="Gene3D" id="3.60.40.10">
    <property type="entry name" value="PPM-type phosphatase domain"/>
    <property type="match status" value="1"/>
</dbReference>
<dbReference type="EC" id="3.1.3.16" evidence="3"/>
<feature type="compositionally biased region" description="Polar residues" evidence="10">
    <location>
        <begin position="49"/>
        <end position="61"/>
    </location>
</feature>
<proteinExistence type="inferred from homology"/>
<name>A0A061RR58_9CHLO</name>
<dbReference type="CDD" id="cd00143">
    <property type="entry name" value="PP2Cc"/>
    <property type="match status" value="1"/>
</dbReference>
<keyword evidence="7 9" id="KW-0904">Protein phosphatase</keyword>
<organism evidence="12">
    <name type="scientific">Tetraselmis sp. GSL018</name>
    <dbReference type="NCBI Taxonomy" id="582737"/>
    <lineage>
        <taxon>Eukaryota</taxon>
        <taxon>Viridiplantae</taxon>
        <taxon>Chlorophyta</taxon>
        <taxon>core chlorophytes</taxon>
        <taxon>Chlorodendrophyceae</taxon>
        <taxon>Chlorodendrales</taxon>
        <taxon>Chlorodendraceae</taxon>
        <taxon>Tetraselmis</taxon>
    </lineage>
</organism>
<feature type="compositionally biased region" description="Basic and acidic residues" evidence="10">
    <location>
        <begin position="545"/>
        <end position="559"/>
    </location>
</feature>
<feature type="region of interest" description="Disordered" evidence="10">
    <location>
        <begin position="492"/>
        <end position="605"/>
    </location>
</feature>
<evidence type="ECO:0000256" key="6">
    <source>
        <dbReference type="ARBA" id="ARBA00022842"/>
    </source>
</evidence>